<dbReference type="AlphaFoldDB" id="A0ABD0M963"/>
<keyword evidence="2" id="KW-1185">Reference proteome</keyword>
<sequence>KETWHALAEISLPRAEEVCVNWMASGWRTGWCKLQETRSCPFCFEWGISDASRPGMAMNSVIVVPEAEEEQV</sequence>
<accession>A0ABD0M963</accession>
<protein>
    <submittedName>
        <fullName evidence="1">Uncharacterized protein</fullName>
    </submittedName>
</protein>
<dbReference type="EMBL" id="JACVVK020000003">
    <property type="protein sequence ID" value="KAK7507984.1"/>
    <property type="molecule type" value="Genomic_DNA"/>
</dbReference>
<feature type="non-terminal residue" evidence="1">
    <location>
        <position position="1"/>
    </location>
</feature>
<name>A0ABD0M963_9CAEN</name>
<reference evidence="1 2" key="1">
    <citation type="journal article" date="2023" name="Sci. Data">
        <title>Genome assembly of the Korean intertidal mud-creeper Batillaria attramentaria.</title>
        <authorList>
            <person name="Patra A.K."/>
            <person name="Ho P.T."/>
            <person name="Jun S."/>
            <person name="Lee S.J."/>
            <person name="Kim Y."/>
            <person name="Won Y.J."/>
        </authorList>
    </citation>
    <scope>NUCLEOTIDE SEQUENCE [LARGE SCALE GENOMIC DNA]</scope>
    <source>
        <strain evidence="1">Wonlab-2016</strain>
    </source>
</reference>
<gene>
    <name evidence="1" type="ORF">BaRGS_00000949</name>
</gene>
<dbReference type="Proteomes" id="UP001519460">
    <property type="component" value="Unassembled WGS sequence"/>
</dbReference>
<proteinExistence type="predicted"/>
<evidence type="ECO:0000313" key="2">
    <source>
        <dbReference type="Proteomes" id="UP001519460"/>
    </source>
</evidence>
<evidence type="ECO:0000313" key="1">
    <source>
        <dbReference type="EMBL" id="KAK7507984.1"/>
    </source>
</evidence>
<organism evidence="1 2">
    <name type="scientific">Batillaria attramentaria</name>
    <dbReference type="NCBI Taxonomy" id="370345"/>
    <lineage>
        <taxon>Eukaryota</taxon>
        <taxon>Metazoa</taxon>
        <taxon>Spiralia</taxon>
        <taxon>Lophotrochozoa</taxon>
        <taxon>Mollusca</taxon>
        <taxon>Gastropoda</taxon>
        <taxon>Caenogastropoda</taxon>
        <taxon>Sorbeoconcha</taxon>
        <taxon>Cerithioidea</taxon>
        <taxon>Batillariidae</taxon>
        <taxon>Batillaria</taxon>
    </lineage>
</organism>
<comment type="caution">
    <text evidence="1">The sequence shown here is derived from an EMBL/GenBank/DDBJ whole genome shotgun (WGS) entry which is preliminary data.</text>
</comment>